<accession>A0AAP3HAS5</accession>
<dbReference type="EMBL" id="JAPXIC010000009">
    <property type="protein sequence ID" value="MCZ4718053.1"/>
    <property type="molecule type" value="Genomic_DNA"/>
</dbReference>
<dbReference type="AlphaFoldDB" id="A0AAP3HAS5"/>
<proteinExistence type="predicted"/>
<dbReference type="Proteomes" id="UP001071279">
    <property type="component" value="Unassembled WGS sequence"/>
</dbReference>
<evidence type="ECO:0000313" key="1">
    <source>
        <dbReference type="EMBL" id="MCZ4718053.1"/>
    </source>
</evidence>
<name>A0AAP3HAS5_LEGPN</name>
<protein>
    <submittedName>
        <fullName evidence="1">Uncharacterized protein</fullName>
    </submittedName>
</protein>
<comment type="caution">
    <text evidence="1">The sequence shown here is derived from an EMBL/GenBank/DDBJ whole genome shotgun (WGS) entry which is preliminary data.</text>
</comment>
<organism evidence="1 2">
    <name type="scientific">Legionella pneumophila</name>
    <dbReference type="NCBI Taxonomy" id="446"/>
    <lineage>
        <taxon>Bacteria</taxon>
        <taxon>Pseudomonadati</taxon>
        <taxon>Pseudomonadota</taxon>
        <taxon>Gammaproteobacteria</taxon>
        <taxon>Legionellales</taxon>
        <taxon>Legionellaceae</taxon>
        <taxon>Legionella</taxon>
    </lineage>
</organism>
<gene>
    <name evidence="1" type="ORF">O6C86_02330</name>
</gene>
<sequence>MILELSDCPPDYGAELGRYGPGMGYFMDIRCKTVLYKQLQEFNMINMKLKATLIACLSVLTLSSYANSSENKEAILQQCHDLASTVASLVSSQAKKTCAEKLVIASIHIDTAADWIVEDVHSAAKQELDNAIYSLQYAELNSCNRYIQISHSKLEAQRIKSLL</sequence>
<reference evidence="1" key="1">
    <citation type="submission" date="2022-12" db="EMBL/GenBank/DDBJ databases">
        <title>Comparative genomics of Legionella pneumophila isolates from the West Bank and Germany support molecular epidemiology of Legionnaires disease.</title>
        <authorList>
            <person name="Zayed A.R."/>
            <person name="Bitar D.M."/>
            <person name="Steinert M."/>
            <person name="Lueck C."/>
            <person name="Brettar I."/>
            <person name="Hoefle M.G."/>
            <person name="Bunk B."/>
        </authorList>
    </citation>
    <scope>NUCLEOTIDE SEQUENCE</scope>
    <source>
        <strain evidence="1">H23</strain>
    </source>
</reference>
<evidence type="ECO:0000313" key="2">
    <source>
        <dbReference type="Proteomes" id="UP001071279"/>
    </source>
</evidence>